<dbReference type="GO" id="GO:0000049">
    <property type="term" value="F:tRNA binding"/>
    <property type="evidence" value="ECO:0007669"/>
    <property type="project" value="InterPro"/>
</dbReference>
<evidence type="ECO:0000256" key="1">
    <source>
        <dbReference type="ARBA" id="ARBA00004496"/>
    </source>
</evidence>
<dbReference type="EC" id="6.1.1.5" evidence="14"/>
<evidence type="ECO:0000256" key="5">
    <source>
        <dbReference type="ARBA" id="ARBA00022598"/>
    </source>
</evidence>
<evidence type="ECO:0000259" key="16">
    <source>
        <dbReference type="Pfam" id="PF06827"/>
    </source>
</evidence>
<evidence type="ECO:0000313" key="18">
    <source>
        <dbReference type="EMBL" id="AKO65516.1"/>
    </source>
</evidence>
<dbReference type="InterPro" id="IPR042078">
    <property type="entry name" value="Lys-tRNA-ligase_SC_fold"/>
</dbReference>
<dbReference type="Gene3D" id="1.10.730.20">
    <property type="match status" value="1"/>
</dbReference>
<dbReference type="GO" id="GO:0006428">
    <property type="term" value="P:isoleucyl-tRNA aminoacylation"/>
    <property type="evidence" value="ECO:0007669"/>
    <property type="project" value="UniProtKB-UniRule"/>
</dbReference>
<dbReference type="AlphaFoldDB" id="A0A0H4IX16"/>
<dbReference type="GO" id="GO:0008270">
    <property type="term" value="F:zinc ion binding"/>
    <property type="evidence" value="ECO:0007669"/>
    <property type="project" value="UniProtKB-UniRule"/>
</dbReference>
<dbReference type="Proteomes" id="UP000066549">
    <property type="component" value="Chromosome"/>
</dbReference>
<comment type="function">
    <text evidence="12 14">Catalyzes the attachment of isoleucine to tRNA(Ile). As IleRS can inadvertently accommodate and process structurally similar amino acids such as valine, to avoid such errors it has two additional distinct tRNA(Ile)-dependent editing activities. One activity is designated as 'pretransfer' editing and involves the hydrolysis of activated Val-AMP. The other activity is designated 'posttransfer' editing and involves deacylation of mischarged Val-tRNA(Ile).</text>
</comment>
<keyword evidence="11 14" id="KW-0030">Aminoacyl-tRNA synthetase</keyword>
<evidence type="ECO:0000256" key="12">
    <source>
        <dbReference type="ARBA" id="ARBA00025217"/>
    </source>
</evidence>
<feature type="binding site" evidence="14">
    <location>
        <position position="886"/>
    </location>
    <ligand>
        <name>Zn(2+)</name>
        <dbReference type="ChEBI" id="CHEBI:29105"/>
    </ligand>
</feature>
<dbReference type="PANTHER" id="PTHR42765">
    <property type="entry name" value="SOLEUCYL-TRNA SYNTHETASE"/>
    <property type="match status" value="1"/>
</dbReference>
<dbReference type="InterPro" id="IPR033708">
    <property type="entry name" value="Anticodon_Ile_BEm"/>
</dbReference>
<dbReference type="FunFam" id="3.40.50.620:FF:000048">
    <property type="entry name" value="Isoleucine--tRNA ligase"/>
    <property type="match status" value="1"/>
</dbReference>
<feature type="domain" description="Zinc finger FPG/IleRS-type" evidence="16">
    <location>
        <begin position="885"/>
        <end position="911"/>
    </location>
</feature>
<dbReference type="Pfam" id="PF00133">
    <property type="entry name" value="tRNA-synt_1"/>
    <property type="match status" value="1"/>
</dbReference>
<keyword evidence="4 14" id="KW-0963">Cytoplasm</keyword>
<feature type="domain" description="Aminoacyl-tRNA synthetase class Ia" evidence="15">
    <location>
        <begin position="30"/>
        <end position="642"/>
    </location>
</feature>
<dbReference type="Pfam" id="PF06827">
    <property type="entry name" value="zf-FPG_IleRS"/>
    <property type="match status" value="1"/>
</dbReference>
<keyword evidence="10 14" id="KW-0648">Protein biosynthesis</keyword>
<feature type="short sequence motif" description="'KMSKS' region" evidence="14">
    <location>
        <begin position="603"/>
        <end position="607"/>
    </location>
</feature>
<accession>A0A0H4IX16</accession>
<comment type="catalytic activity">
    <reaction evidence="13 14">
        <text>tRNA(Ile) + L-isoleucine + ATP = L-isoleucyl-tRNA(Ile) + AMP + diphosphate</text>
        <dbReference type="Rhea" id="RHEA:11060"/>
        <dbReference type="Rhea" id="RHEA-COMP:9666"/>
        <dbReference type="Rhea" id="RHEA-COMP:9695"/>
        <dbReference type="ChEBI" id="CHEBI:30616"/>
        <dbReference type="ChEBI" id="CHEBI:33019"/>
        <dbReference type="ChEBI" id="CHEBI:58045"/>
        <dbReference type="ChEBI" id="CHEBI:78442"/>
        <dbReference type="ChEBI" id="CHEBI:78528"/>
        <dbReference type="ChEBI" id="CHEBI:456215"/>
        <dbReference type="EC" id="6.1.1.5"/>
    </reaction>
</comment>
<feature type="short sequence motif" description="'HIGH' region" evidence="14">
    <location>
        <begin position="60"/>
        <end position="70"/>
    </location>
</feature>
<evidence type="ECO:0000256" key="9">
    <source>
        <dbReference type="ARBA" id="ARBA00022840"/>
    </source>
</evidence>
<evidence type="ECO:0000256" key="2">
    <source>
        <dbReference type="ARBA" id="ARBA00006887"/>
    </source>
</evidence>
<evidence type="ECO:0000259" key="15">
    <source>
        <dbReference type="Pfam" id="PF00133"/>
    </source>
</evidence>
<keyword evidence="7 14" id="KW-0547">Nucleotide-binding</keyword>
<dbReference type="Pfam" id="PF08264">
    <property type="entry name" value="Anticodon_1"/>
    <property type="match status" value="1"/>
</dbReference>
<keyword evidence="9 14" id="KW-0067">ATP-binding</keyword>
<comment type="domain">
    <text evidence="14">IleRS has two distinct active sites: one for aminoacylation and one for editing. The misactivated valine is translocated from the active site to the editing site, which sterically excludes the correctly activated isoleucine. The single editing site contains two valyl binding pockets, one specific for each substrate (Val-AMP or Val-tRNA(Ile)).</text>
</comment>
<dbReference type="SUPFAM" id="SSF50677">
    <property type="entry name" value="ValRS/IleRS/LeuRS editing domain"/>
    <property type="match status" value="1"/>
</dbReference>
<dbReference type="GO" id="GO:0002161">
    <property type="term" value="F:aminoacyl-tRNA deacylase activity"/>
    <property type="evidence" value="ECO:0007669"/>
    <property type="project" value="InterPro"/>
</dbReference>
<dbReference type="NCBIfam" id="TIGR00392">
    <property type="entry name" value="ileS"/>
    <property type="match status" value="1"/>
</dbReference>
<dbReference type="InterPro" id="IPR023585">
    <property type="entry name" value="Ile-tRNA-ligase_type1"/>
</dbReference>
<dbReference type="InterPro" id="IPR050081">
    <property type="entry name" value="Ile-tRNA_ligase"/>
</dbReference>
<comment type="subcellular location">
    <subcellularLocation>
        <location evidence="1 14">Cytoplasm</location>
    </subcellularLocation>
</comment>
<dbReference type="Gene3D" id="3.40.50.620">
    <property type="entry name" value="HUPs"/>
    <property type="match status" value="2"/>
</dbReference>
<dbReference type="GO" id="GO:0004822">
    <property type="term" value="F:isoleucine-tRNA ligase activity"/>
    <property type="evidence" value="ECO:0007669"/>
    <property type="project" value="UniProtKB-UniRule"/>
</dbReference>
<dbReference type="Gene3D" id="6.10.20.10">
    <property type="entry name" value="Lysine tRNA ligase, stem contact fold domain"/>
    <property type="match status" value="1"/>
</dbReference>
<dbReference type="SUPFAM" id="SSF47323">
    <property type="entry name" value="Anticodon-binding domain of a subclass of class I aminoacyl-tRNA synthetases"/>
    <property type="match status" value="1"/>
</dbReference>
<name>A0A0H4IX16_9PROT</name>
<dbReference type="InterPro" id="IPR001412">
    <property type="entry name" value="aa-tRNA-synth_I_CS"/>
</dbReference>
<reference evidence="18 19" key="1">
    <citation type="submission" date="2015-03" db="EMBL/GenBank/DDBJ databases">
        <title>Comparative analysis of the OM43 clade including a novel species from Red Sea uncovers genomic and metabolic diversity among marine methylotrophs.</title>
        <authorList>
            <person name="Jimenez-Infante F."/>
            <person name="Ngugi D.K."/>
            <person name="Vinu M."/>
            <person name="Alam I."/>
            <person name="Kamau A."/>
            <person name="Blom J."/>
            <person name="Bajic V.B."/>
            <person name="Stingl U."/>
        </authorList>
    </citation>
    <scope>NUCLEOTIDE SEQUENCE [LARGE SCALE GENOMIC DNA]</scope>
    <source>
        <strain evidence="18 19">MBRSH7</strain>
    </source>
</reference>
<dbReference type="InterPro" id="IPR010663">
    <property type="entry name" value="Znf_FPG/IleRS"/>
</dbReference>
<evidence type="ECO:0000256" key="11">
    <source>
        <dbReference type="ARBA" id="ARBA00023146"/>
    </source>
</evidence>
<evidence type="ECO:0000256" key="7">
    <source>
        <dbReference type="ARBA" id="ARBA00022741"/>
    </source>
</evidence>
<dbReference type="PANTHER" id="PTHR42765:SF1">
    <property type="entry name" value="ISOLEUCINE--TRNA LIGASE, MITOCHONDRIAL"/>
    <property type="match status" value="1"/>
</dbReference>
<evidence type="ECO:0000259" key="17">
    <source>
        <dbReference type="Pfam" id="PF08264"/>
    </source>
</evidence>
<evidence type="ECO:0000256" key="3">
    <source>
        <dbReference type="ARBA" id="ARBA00011245"/>
    </source>
</evidence>
<feature type="binding site" evidence="14">
    <location>
        <position position="889"/>
    </location>
    <ligand>
        <name>Zn(2+)</name>
        <dbReference type="ChEBI" id="CHEBI:29105"/>
    </ligand>
</feature>
<evidence type="ECO:0000256" key="4">
    <source>
        <dbReference type="ARBA" id="ARBA00022490"/>
    </source>
</evidence>
<evidence type="ECO:0000256" key="6">
    <source>
        <dbReference type="ARBA" id="ARBA00022723"/>
    </source>
</evidence>
<comment type="similarity">
    <text evidence="2 14">Belongs to the class-I aminoacyl-tRNA synthetase family. IleS type 1 subfamily.</text>
</comment>
<comment type="cofactor">
    <cofactor evidence="14">
        <name>Zn(2+)</name>
        <dbReference type="ChEBI" id="CHEBI:29105"/>
    </cofactor>
    <text evidence="14">Binds 1 zinc ion per subunit.</text>
</comment>
<dbReference type="PROSITE" id="PS00178">
    <property type="entry name" value="AA_TRNA_LIGASE_I"/>
    <property type="match status" value="1"/>
</dbReference>
<evidence type="ECO:0000313" key="19">
    <source>
        <dbReference type="Proteomes" id="UP000066549"/>
    </source>
</evidence>
<dbReference type="InterPro" id="IPR014729">
    <property type="entry name" value="Rossmann-like_a/b/a_fold"/>
</dbReference>
<evidence type="ECO:0000256" key="14">
    <source>
        <dbReference type="HAMAP-Rule" id="MF_02002"/>
    </source>
</evidence>
<dbReference type="PATRIC" id="fig|1623450.3.peg.361"/>
<dbReference type="EMBL" id="CP011002">
    <property type="protein sequence ID" value="AKO65516.1"/>
    <property type="molecule type" value="Genomic_DNA"/>
</dbReference>
<dbReference type="CDD" id="cd07960">
    <property type="entry name" value="Anticodon_Ia_Ile_BEm"/>
    <property type="match status" value="1"/>
</dbReference>
<dbReference type="FunFam" id="3.40.50.620:FF:000042">
    <property type="entry name" value="Isoleucine--tRNA ligase"/>
    <property type="match status" value="1"/>
</dbReference>
<dbReference type="OrthoDB" id="9810365at2"/>
<comment type="subunit">
    <text evidence="3 14">Monomer.</text>
</comment>
<dbReference type="Gene3D" id="3.90.740.10">
    <property type="entry name" value="Valyl/Leucyl/Isoleucyl-tRNA synthetase, editing domain"/>
    <property type="match status" value="1"/>
</dbReference>
<evidence type="ECO:0000256" key="13">
    <source>
        <dbReference type="ARBA" id="ARBA00048359"/>
    </source>
</evidence>
<dbReference type="SUPFAM" id="SSF52374">
    <property type="entry name" value="Nucleotidylyl transferase"/>
    <property type="match status" value="1"/>
</dbReference>
<keyword evidence="19" id="KW-1185">Reference proteome</keyword>
<dbReference type="HAMAP" id="MF_02002">
    <property type="entry name" value="Ile_tRNA_synth_type1"/>
    <property type="match status" value="1"/>
</dbReference>
<dbReference type="InterPro" id="IPR009080">
    <property type="entry name" value="tRNAsynth_Ia_anticodon-bd"/>
</dbReference>
<evidence type="ECO:0000256" key="10">
    <source>
        <dbReference type="ARBA" id="ARBA00022917"/>
    </source>
</evidence>
<protein>
    <recommendedName>
        <fullName evidence="14">Isoleucine--tRNA ligase</fullName>
        <ecNumber evidence="14">6.1.1.5</ecNumber>
    </recommendedName>
    <alternativeName>
        <fullName evidence="14">Isoleucyl-tRNA synthetase</fullName>
        <shortName evidence="14">IleRS</shortName>
    </alternativeName>
</protein>
<evidence type="ECO:0000256" key="8">
    <source>
        <dbReference type="ARBA" id="ARBA00022833"/>
    </source>
</evidence>
<gene>
    <name evidence="14" type="primary">ileS</name>
    <name evidence="18" type="ORF">VI33_01815</name>
</gene>
<dbReference type="PRINTS" id="PR00984">
    <property type="entry name" value="TRNASYNTHILE"/>
</dbReference>
<dbReference type="GO" id="GO:0005829">
    <property type="term" value="C:cytosol"/>
    <property type="evidence" value="ECO:0007669"/>
    <property type="project" value="TreeGrafter"/>
</dbReference>
<proteinExistence type="inferred from homology"/>
<dbReference type="InterPro" id="IPR002301">
    <property type="entry name" value="Ile-tRNA-ligase"/>
</dbReference>
<feature type="binding site" evidence="14">
    <location>
        <position position="562"/>
    </location>
    <ligand>
        <name>L-isoleucyl-5'-AMP</name>
        <dbReference type="ChEBI" id="CHEBI:178002"/>
    </ligand>
</feature>
<feature type="binding site" evidence="14">
    <location>
        <position position="606"/>
    </location>
    <ligand>
        <name>ATP</name>
        <dbReference type="ChEBI" id="CHEBI:30616"/>
    </ligand>
</feature>
<keyword evidence="8 14" id="KW-0862">Zinc</keyword>
<feature type="domain" description="Methionyl/Valyl/Leucyl/Isoleucyl-tRNA synthetase anticodon-binding" evidence="17">
    <location>
        <begin position="686"/>
        <end position="835"/>
    </location>
</feature>
<sequence length="923" mass="105766">MSDDNKKYSLNLPDTEFPMRGNLAQREPGWVSSWAEKKYYQQIRDVKKGKPKFILHDGPPYANGNIHIGHAVNKVLKDIIVKSKGLSDYDAPYTPGWDCHGLPIELAIEKEHGKNLDSKKFRQLCRDYANLQVANQKNDFVRLGVLGDWDNPYLTLNKKTEADIVRSLGKIYQNNMLYQGNKPVHWCLDCGSALAEAEVDYENKTSISIDVAFKGVDQTGLHQLFNSSKLEKDIYAVIWTTTPWTLPANEAISVNPKLKYVLLELEEKLLVIADELVDKFAARTGQTVNKINSTLGQELENFLFNHPFYVEKHVPIILGDHVTTEDGTGLVHTAPAHGLDDYIVGMKYNLPVENPVNEEGSFKSNVEFFAGQNIWKANSEIIDLLIENGALIFKKSFEHSYPHCWRHKTPIIFRATQQWFIGMNLSLGQKTLRDIAKEQVEQTEFIPSWGKARLEGMMKNRPDWCISRQRNWGVPITIFTHLETDEPHPKTDEYFEKIAFLIEEHGIDAWFDLDINEWLGDDTKHYKKVTDTLDVWFDSGTTHESVLKTNDNLNYPADLYLEGSDQHRGWFQSSLLTASAISGQAPYKALLTHGFVVDGQGKKMSKSKGNVIAPQKIMDQYGADILRFWVAMTDFSGELNISDEIIKRSADGYRRLRNTLRFLCANISDFDASSMMLEESNLLLLDKYALLKTDALQKEIAQLYESYDFHHLSKKLVSFCSEDMGGFYLDIIKDRLYTMPEKSLERRSAQTALYHITHALTRMIAPILSFTAEELWQTITDDQNIFKESWYEFTSSSLNQEELQFLREIEDIRPIVNKSIEAEREKGLVGSALECGIQLSCKPETFQILKPYESELHFIFIVSSVSLIEEQQRLSVSVKKINHDKCDRCWHFEPSVGTHQEHPSICERCITNLFGDGEKRKYA</sequence>
<dbReference type="GO" id="GO:0005524">
    <property type="term" value="F:ATP binding"/>
    <property type="evidence" value="ECO:0007669"/>
    <property type="project" value="UniProtKB-UniRule"/>
</dbReference>
<feature type="binding site" evidence="14">
    <location>
        <position position="906"/>
    </location>
    <ligand>
        <name>Zn(2+)</name>
        <dbReference type="ChEBI" id="CHEBI:29105"/>
    </ligand>
</feature>
<keyword evidence="5 14" id="KW-0436">Ligase</keyword>
<feature type="binding site" evidence="14">
    <location>
        <position position="909"/>
    </location>
    <ligand>
        <name>Zn(2+)</name>
        <dbReference type="ChEBI" id="CHEBI:29105"/>
    </ligand>
</feature>
<keyword evidence="6 14" id="KW-0479">Metal-binding</keyword>
<dbReference type="InterPro" id="IPR013155">
    <property type="entry name" value="M/V/L/I-tRNA-synth_anticd-bd"/>
</dbReference>
<organism evidence="18 19">
    <name type="scientific">Methylophilales bacterium MBRS-H7</name>
    <dbReference type="NCBI Taxonomy" id="1623450"/>
    <lineage>
        <taxon>Bacteria</taxon>
        <taxon>Pseudomonadati</taxon>
        <taxon>Pseudomonadota</taxon>
        <taxon>Betaproteobacteria</taxon>
        <taxon>Nitrosomonadales</taxon>
        <taxon>OM43 clade</taxon>
    </lineage>
</organism>
<dbReference type="InterPro" id="IPR002300">
    <property type="entry name" value="aa-tRNA-synth_Ia"/>
</dbReference>
<dbReference type="InterPro" id="IPR009008">
    <property type="entry name" value="Val/Leu/Ile-tRNA-synth_edit"/>
</dbReference>